<dbReference type="Proteomes" id="UP000479710">
    <property type="component" value="Unassembled WGS sequence"/>
</dbReference>
<accession>A0A6G1C6K9</accession>
<proteinExistence type="predicted"/>
<dbReference type="EMBL" id="SPHZ02000010">
    <property type="protein sequence ID" value="KAF0895810.1"/>
    <property type="molecule type" value="Genomic_DNA"/>
</dbReference>
<gene>
    <name evidence="2" type="ORF">E2562_016543</name>
</gene>
<comment type="caution">
    <text evidence="2">The sequence shown here is derived from an EMBL/GenBank/DDBJ whole genome shotgun (WGS) entry which is preliminary data.</text>
</comment>
<evidence type="ECO:0000313" key="2">
    <source>
        <dbReference type="EMBL" id="KAF0895810.1"/>
    </source>
</evidence>
<protein>
    <submittedName>
        <fullName evidence="2">Uncharacterized protein</fullName>
    </submittedName>
</protein>
<dbReference type="AlphaFoldDB" id="A0A6G1C6K9"/>
<feature type="region of interest" description="Disordered" evidence="1">
    <location>
        <begin position="18"/>
        <end position="69"/>
    </location>
</feature>
<evidence type="ECO:0000313" key="3">
    <source>
        <dbReference type="Proteomes" id="UP000479710"/>
    </source>
</evidence>
<name>A0A6G1C6K9_9ORYZ</name>
<organism evidence="2 3">
    <name type="scientific">Oryza meyeriana var. granulata</name>
    <dbReference type="NCBI Taxonomy" id="110450"/>
    <lineage>
        <taxon>Eukaryota</taxon>
        <taxon>Viridiplantae</taxon>
        <taxon>Streptophyta</taxon>
        <taxon>Embryophyta</taxon>
        <taxon>Tracheophyta</taxon>
        <taxon>Spermatophyta</taxon>
        <taxon>Magnoliopsida</taxon>
        <taxon>Liliopsida</taxon>
        <taxon>Poales</taxon>
        <taxon>Poaceae</taxon>
        <taxon>BOP clade</taxon>
        <taxon>Oryzoideae</taxon>
        <taxon>Oryzeae</taxon>
        <taxon>Oryzinae</taxon>
        <taxon>Oryza</taxon>
        <taxon>Oryza meyeriana</taxon>
    </lineage>
</organism>
<keyword evidence="3" id="KW-1185">Reference proteome</keyword>
<sequence>MDGSSDLRVSKVAAARMEDRGLASGASDSQGGWIQPNGHIRYPSSEQGGYSEEQHQKDDNGLVGSNLFK</sequence>
<reference evidence="2 3" key="1">
    <citation type="submission" date="2019-11" db="EMBL/GenBank/DDBJ databases">
        <title>Whole genome sequence of Oryza granulata.</title>
        <authorList>
            <person name="Li W."/>
        </authorList>
    </citation>
    <scope>NUCLEOTIDE SEQUENCE [LARGE SCALE GENOMIC DNA]</scope>
    <source>
        <strain evidence="3">cv. Menghai</strain>
        <tissue evidence="2">Leaf</tissue>
    </source>
</reference>
<evidence type="ECO:0000256" key="1">
    <source>
        <dbReference type="SAM" id="MobiDB-lite"/>
    </source>
</evidence>